<evidence type="ECO:0000256" key="1">
    <source>
        <dbReference type="ARBA" id="ARBA00022614"/>
    </source>
</evidence>
<organism evidence="3">
    <name type="scientific">Trepomonas sp. PC1</name>
    <dbReference type="NCBI Taxonomy" id="1076344"/>
    <lineage>
        <taxon>Eukaryota</taxon>
        <taxon>Metamonada</taxon>
        <taxon>Diplomonadida</taxon>
        <taxon>Hexamitidae</taxon>
        <taxon>Hexamitinae</taxon>
        <taxon>Trepomonas</taxon>
    </lineage>
</organism>
<dbReference type="PROSITE" id="PS51450">
    <property type="entry name" value="LRR"/>
    <property type="match status" value="2"/>
</dbReference>
<dbReference type="AlphaFoldDB" id="A0A146KKW4"/>
<proteinExistence type="predicted"/>
<dbReference type="InterPro" id="IPR032675">
    <property type="entry name" value="LRR_dom_sf"/>
</dbReference>
<dbReference type="SUPFAM" id="SSF52058">
    <property type="entry name" value="L domain-like"/>
    <property type="match status" value="1"/>
</dbReference>
<accession>A0A146KKW4</accession>
<dbReference type="InterPro" id="IPR050836">
    <property type="entry name" value="SDS22/Internalin_LRR"/>
</dbReference>
<dbReference type="PANTHER" id="PTHR46652">
    <property type="entry name" value="LEUCINE-RICH REPEAT AND IQ DOMAIN-CONTAINING PROTEIN 1-RELATED"/>
    <property type="match status" value="1"/>
</dbReference>
<dbReference type="Pfam" id="PF14580">
    <property type="entry name" value="LRR_9"/>
    <property type="match status" value="1"/>
</dbReference>
<keyword evidence="2" id="KW-0677">Repeat</keyword>
<keyword evidence="1" id="KW-0433">Leucine-rich repeat</keyword>
<dbReference type="PANTHER" id="PTHR46652:SF3">
    <property type="entry name" value="LEUCINE-RICH REPEAT-CONTAINING PROTEIN 9"/>
    <property type="match status" value="1"/>
</dbReference>
<reference evidence="3" key="1">
    <citation type="submission" date="2015-07" db="EMBL/GenBank/DDBJ databases">
        <title>Adaptation to a free-living lifestyle via gene acquisitions in the diplomonad Trepomonas sp. PC1.</title>
        <authorList>
            <person name="Xu F."/>
            <person name="Jerlstrom-Hultqvist J."/>
            <person name="Kolisko M."/>
            <person name="Simpson A.G.B."/>
            <person name="Roger A.J."/>
            <person name="Svard S.G."/>
            <person name="Andersson J.O."/>
        </authorList>
    </citation>
    <scope>NUCLEOTIDE SEQUENCE</scope>
    <source>
        <strain evidence="3">PC1</strain>
    </source>
</reference>
<feature type="non-terminal residue" evidence="3">
    <location>
        <position position="1"/>
    </location>
</feature>
<gene>
    <name evidence="3" type="ORF">TPC1_10532</name>
</gene>
<name>A0A146KKW4_9EUKA</name>
<sequence>KIREQLEKSNKATQDTLDHLYFEKKKINSISGVGAFKLLTQISLAHNEIEDLTDIGTLEFLKKLDLSFNKVANVVPLTNCKNLITLKLQGNNLNELSQLDPLTQMTKLSTLNLLDNPVTQVLGFRDFCLLNLFDVTILNLYSSADDHHELWQADISKCRQKIVQLFAHDNQVADISSLFISNRNVKHCVDFDFFTVFENLTDLYISSTNLKTFKNFDKLLPQLHNLRLCDVVIPMFEYQQTFPLKDLDLSKKQISDLTFLKMFPDLSVLRIHRCKLQTVEGIENCKNLEELNIYESVYVNLNKLGECQSLRTLQIVDVQTDSFQFLSKLHLNSIYIHSALLKKLPHMNCEDLIDVDLSYNPLITIKQLENCRKLKYFCINGLKIK</sequence>
<feature type="non-terminal residue" evidence="3">
    <location>
        <position position="385"/>
    </location>
</feature>
<evidence type="ECO:0000313" key="3">
    <source>
        <dbReference type="EMBL" id="JAP96205.1"/>
    </source>
</evidence>
<dbReference type="Gene3D" id="3.80.10.10">
    <property type="entry name" value="Ribonuclease Inhibitor"/>
    <property type="match status" value="2"/>
</dbReference>
<protein>
    <submittedName>
        <fullName evidence="3">Leucine rich repeat-containing protein</fullName>
    </submittedName>
</protein>
<dbReference type="EMBL" id="GDID01000401">
    <property type="protein sequence ID" value="JAP96205.1"/>
    <property type="molecule type" value="Transcribed_RNA"/>
</dbReference>
<dbReference type="InterPro" id="IPR001611">
    <property type="entry name" value="Leu-rich_rpt"/>
</dbReference>
<evidence type="ECO:0000256" key="2">
    <source>
        <dbReference type="ARBA" id="ARBA00022737"/>
    </source>
</evidence>